<keyword evidence="2" id="KW-0472">Membrane</keyword>
<dbReference type="OrthoDB" id="5296173at2"/>
<keyword evidence="2" id="KW-0812">Transmembrane</keyword>
<dbReference type="AlphaFoldDB" id="A0A1H8ECM1"/>
<dbReference type="RefSeq" id="WP_090630931.1">
    <property type="nucleotide sequence ID" value="NZ_FOCP01000009.1"/>
</dbReference>
<evidence type="ECO:0000313" key="3">
    <source>
        <dbReference type="EMBL" id="SEN17235.1"/>
    </source>
</evidence>
<feature type="transmembrane region" description="Helical" evidence="2">
    <location>
        <begin position="21"/>
        <end position="43"/>
    </location>
</feature>
<accession>A0A1H8ECM1</accession>
<evidence type="ECO:0000256" key="1">
    <source>
        <dbReference type="SAM" id="Coils"/>
    </source>
</evidence>
<name>A0A1H8ECM1_9PROT</name>
<gene>
    <name evidence="3" type="ORF">SAMN05216325_10948</name>
</gene>
<dbReference type="Pfam" id="PF05137">
    <property type="entry name" value="PilN"/>
    <property type="match status" value="1"/>
</dbReference>
<protein>
    <submittedName>
        <fullName evidence="3">Type IV pilus assembly protein PilN</fullName>
    </submittedName>
</protein>
<dbReference type="InterPro" id="IPR052534">
    <property type="entry name" value="Extracell_DNA_Util/SecSys_Comp"/>
</dbReference>
<dbReference type="PANTHER" id="PTHR40278:SF2">
    <property type="entry name" value="TYPE IV PILUS INNER MEMBRANE COMPONENT PILN"/>
    <property type="match status" value="1"/>
</dbReference>
<keyword evidence="2" id="KW-1133">Transmembrane helix</keyword>
<dbReference type="EMBL" id="FOCP01000009">
    <property type="protein sequence ID" value="SEN17235.1"/>
    <property type="molecule type" value="Genomic_DNA"/>
</dbReference>
<dbReference type="GO" id="GO:0043107">
    <property type="term" value="P:type IV pilus-dependent motility"/>
    <property type="evidence" value="ECO:0007669"/>
    <property type="project" value="TreeGrafter"/>
</dbReference>
<feature type="coiled-coil region" evidence="1">
    <location>
        <begin position="57"/>
        <end position="84"/>
    </location>
</feature>
<proteinExistence type="predicted"/>
<dbReference type="InterPro" id="IPR007813">
    <property type="entry name" value="PilN"/>
</dbReference>
<keyword evidence="1" id="KW-0175">Coiled coil</keyword>
<evidence type="ECO:0000256" key="2">
    <source>
        <dbReference type="SAM" id="Phobius"/>
    </source>
</evidence>
<dbReference type="PANTHER" id="PTHR40278">
    <property type="entry name" value="DNA UTILIZATION PROTEIN HOFN"/>
    <property type="match status" value="1"/>
</dbReference>
<dbReference type="Proteomes" id="UP000199459">
    <property type="component" value="Unassembled WGS sequence"/>
</dbReference>
<dbReference type="GO" id="GO:0043683">
    <property type="term" value="P:type IV pilus assembly"/>
    <property type="evidence" value="ECO:0007669"/>
    <property type="project" value="TreeGrafter"/>
</dbReference>
<organism evidence="3 4">
    <name type="scientific">Nitrosomonas marina</name>
    <dbReference type="NCBI Taxonomy" id="917"/>
    <lineage>
        <taxon>Bacteria</taxon>
        <taxon>Pseudomonadati</taxon>
        <taxon>Pseudomonadota</taxon>
        <taxon>Betaproteobacteria</taxon>
        <taxon>Nitrosomonadales</taxon>
        <taxon>Nitrosomonadaceae</taxon>
        <taxon>Nitrosomonas</taxon>
    </lineage>
</organism>
<dbReference type="STRING" id="917.SAMN05216326_10842"/>
<sequence>MIQINLLPHREIKRKAQQQQFAVSAGIIFVAGLLTVWGVHYIINEKIEFQRERNQYLNNHIAILDKQIEEIREIKNQTQELLARKGVVETLQGNRSEVVHLLDQLVRLLPDGVYLKSIKQEDRTINLSGFAQSNAWVSTLMRNLESSPWLESPALIEIKAVTVNNMRQNEFNLNIKLKPVADSDGEFAVAGSNIL</sequence>
<evidence type="ECO:0000313" key="4">
    <source>
        <dbReference type="Proteomes" id="UP000199459"/>
    </source>
</evidence>
<reference evidence="3 4" key="1">
    <citation type="submission" date="2016-10" db="EMBL/GenBank/DDBJ databases">
        <authorList>
            <person name="de Groot N.N."/>
        </authorList>
    </citation>
    <scope>NUCLEOTIDE SEQUENCE [LARGE SCALE GENOMIC DNA]</scope>
    <source>
        <strain evidence="3 4">Nm22</strain>
    </source>
</reference>